<dbReference type="InterPro" id="IPR028098">
    <property type="entry name" value="Glyco_trans_4-like_N"/>
</dbReference>
<dbReference type="PANTHER" id="PTHR12526">
    <property type="entry name" value="GLYCOSYLTRANSFERASE"/>
    <property type="match status" value="1"/>
</dbReference>
<evidence type="ECO:0000313" key="3">
    <source>
        <dbReference type="EMBL" id="MEW9624793.1"/>
    </source>
</evidence>
<proteinExistence type="predicted"/>
<evidence type="ECO:0000256" key="1">
    <source>
        <dbReference type="SAM" id="MobiDB-lite"/>
    </source>
</evidence>
<dbReference type="RefSeq" id="WP_367845099.1">
    <property type="nucleotide sequence ID" value="NZ_JBFOHL010000009.1"/>
</dbReference>
<dbReference type="Pfam" id="PF13692">
    <property type="entry name" value="Glyco_trans_1_4"/>
    <property type="match status" value="1"/>
</dbReference>
<feature type="compositionally biased region" description="Basic and acidic residues" evidence="1">
    <location>
        <begin position="1"/>
        <end position="16"/>
    </location>
</feature>
<dbReference type="SUPFAM" id="SSF53756">
    <property type="entry name" value="UDP-Glycosyltransferase/glycogen phosphorylase"/>
    <property type="match status" value="1"/>
</dbReference>
<dbReference type="Pfam" id="PF13477">
    <property type="entry name" value="Glyco_trans_4_2"/>
    <property type="match status" value="1"/>
</dbReference>
<sequence length="422" mass="45520">MKTGGRRHDAIAREPHALPSPPRTTRHARGPARGTTMKAVLFANTDWYLYNFRRSLAMSLRQQGYDVLLISPPGPYGGKLRALGLRWEPLPMARRSLNPLREAALLWHLVRLLQRERPMLVHGFTIKCAVYGSLAARLAGVPARVNAVAGMGYVFTSPHVKARLLRPLVRGLLRLALGGSGARLILQNADDVALFRQAGLVDPQHIRLIRGSGVNCAQFAAGTHTKAPGDGRMRVLLASRLLWDKGLAEFVTAIRQLRLQGCAVHALLAGTPDPGNPAAVPEATIREWVAEGLVTWLGHVDDMAGLLGSVDVVVLPSHREGLPRTLVEAAACGLPLVTTDVPGCREVVTDGIDGLLVPKGDGEALAQAIRRLHEDPGLAQRLGEAARLKARSQFDERIVIQRTLGVYAELCDPLAVPAGSSL</sequence>
<accession>A0ABV3QRE2</accession>
<evidence type="ECO:0000259" key="2">
    <source>
        <dbReference type="Pfam" id="PF13477"/>
    </source>
</evidence>
<organism evidence="3 4">
    <name type="scientific">Rhodanobacter geophilus</name>
    <dbReference type="NCBI Taxonomy" id="3162488"/>
    <lineage>
        <taxon>Bacteria</taxon>
        <taxon>Pseudomonadati</taxon>
        <taxon>Pseudomonadota</taxon>
        <taxon>Gammaproteobacteria</taxon>
        <taxon>Lysobacterales</taxon>
        <taxon>Rhodanobacteraceae</taxon>
        <taxon>Rhodanobacter</taxon>
    </lineage>
</organism>
<protein>
    <submittedName>
        <fullName evidence="3">Glycosyltransferase family 4 protein</fullName>
    </submittedName>
</protein>
<keyword evidence="4" id="KW-1185">Reference proteome</keyword>
<gene>
    <name evidence="3" type="ORF">ABQJ56_11200</name>
</gene>
<reference evidence="3 4" key="1">
    <citation type="submission" date="2024-06" db="EMBL/GenBank/DDBJ databases">
        <authorList>
            <person name="Woo H."/>
        </authorList>
    </citation>
    <scope>NUCLEOTIDE SEQUENCE [LARGE SCALE GENOMIC DNA]</scope>
    <source>
        <strain evidence="3 4">S2-g</strain>
    </source>
</reference>
<dbReference type="Proteomes" id="UP001556170">
    <property type="component" value="Unassembled WGS sequence"/>
</dbReference>
<evidence type="ECO:0000313" key="4">
    <source>
        <dbReference type="Proteomes" id="UP001556170"/>
    </source>
</evidence>
<feature type="domain" description="Glycosyltransferase subfamily 4-like N-terminal" evidence="2">
    <location>
        <begin position="40"/>
        <end position="174"/>
    </location>
</feature>
<dbReference type="CDD" id="cd03808">
    <property type="entry name" value="GT4_CapM-like"/>
    <property type="match status" value="1"/>
</dbReference>
<dbReference type="Gene3D" id="3.40.50.2000">
    <property type="entry name" value="Glycogen Phosphorylase B"/>
    <property type="match status" value="2"/>
</dbReference>
<dbReference type="EMBL" id="JBFOHL010000009">
    <property type="protein sequence ID" value="MEW9624793.1"/>
    <property type="molecule type" value="Genomic_DNA"/>
</dbReference>
<comment type="caution">
    <text evidence="3">The sequence shown here is derived from an EMBL/GenBank/DDBJ whole genome shotgun (WGS) entry which is preliminary data.</text>
</comment>
<name>A0ABV3QRE2_9GAMM</name>
<dbReference type="PANTHER" id="PTHR12526:SF638">
    <property type="entry name" value="SPORE COAT PROTEIN SA"/>
    <property type="match status" value="1"/>
</dbReference>
<feature type="region of interest" description="Disordered" evidence="1">
    <location>
        <begin position="1"/>
        <end position="32"/>
    </location>
</feature>